<comment type="similarity">
    <text evidence="2 12">Belongs to the alkaline ceramidase family.</text>
</comment>
<sequence length="272" mass="31462">MAPVADYPGVWGKATATIDWCEENYVVTEYVAEFWNTISNLAMIIPPILAGIKAYQEKLETRYVVSFFSILVVGVGSWCFHMTLLYEMQLFDELPMIWGSCIFVFDLFHSFTPPKYQNLPMILCLVLYSFIITAVYVSIKNPIFHETAYAVLVFTLFFKSLDMLRRPNSSRALFFTALATYGTGFIIWNIDNFFCHNIREFRGTLTSPWRPLTQLHAWWHLLAGLGTYIHVLYSVQVRTSYLKWPGKVKTIMGIPYYHVSKTVEKNGPVHKD</sequence>
<dbReference type="Proteomes" id="UP000515135">
    <property type="component" value="Unplaced"/>
</dbReference>
<comment type="caution">
    <text evidence="12">Lacks conserved residue(s) required for the propagation of feature annotation.</text>
</comment>
<accession>A0A6P4YE16</accession>
<comment type="subcellular location">
    <subcellularLocation>
        <location evidence="1">Membrane</location>
        <topology evidence="1">Multi-pass membrane protein</topology>
    </subcellularLocation>
</comment>
<evidence type="ECO:0000256" key="12">
    <source>
        <dbReference type="RuleBase" id="RU364079"/>
    </source>
</evidence>
<dbReference type="AlphaFoldDB" id="A0A6P4YE16"/>
<feature type="binding site" evidence="10">
    <location>
        <position position="22"/>
    </location>
    <ligand>
        <name>Ca(2+)</name>
        <dbReference type="ChEBI" id="CHEBI:29108"/>
    </ligand>
</feature>
<organism evidence="13 14">
    <name type="scientific">Branchiostoma belcheri</name>
    <name type="common">Amphioxus</name>
    <dbReference type="NCBI Taxonomy" id="7741"/>
    <lineage>
        <taxon>Eukaryota</taxon>
        <taxon>Metazoa</taxon>
        <taxon>Chordata</taxon>
        <taxon>Cephalochordata</taxon>
        <taxon>Leptocardii</taxon>
        <taxon>Amphioxiformes</taxon>
        <taxon>Branchiostomatidae</taxon>
        <taxon>Branchiostoma</taxon>
    </lineage>
</organism>
<dbReference type="GO" id="GO:0005789">
    <property type="term" value="C:endoplasmic reticulum membrane"/>
    <property type="evidence" value="ECO:0007669"/>
    <property type="project" value="TreeGrafter"/>
</dbReference>
<evidence type="ECO:0000256" key="1">
    <source>
        <dbReference type="ARBA" id="ARBA00004141"/>
    </source>
</evidence>
<proteinExistence type="inferred from homology"/>
<evidence type="ECO:0000256" key="6">
    <source>
        <dbReference type="ARBA" id="ARBA00023136"/>
    </source>
</evidence>
<dbReference type="EC" id="3.5.1.-" evidence="12"/>
<feature type="transmembrane region" description="Helical" evidence="12">
    <location>
        <begin position="217"/>
        <end position="235"/>
    </location>
</feature>
<comment type="function">
    <text evidence="12">Hydrolyzes the sphingolipid ceramide into sphingosine and free fatty acid.</text>
</comment>
<comment type="catalytic activity">
    <reaction evidence="7">
        <text>N-(9Z-octadecenoyl)-sphing-4-enine + H2O = sphing-4-enine + (9Z)-octadecenoate</text>
        <dbReference type="Rhea" id="RHEA:41299"/>
        <dbReference type="ChEBI" id="CHEBI:15377"/>
        <dbReference type="ChEBI" id="CHEBI:30823"/>
        <dbReference type="ChEBI" id="CHEBI:57756"/>
        <dbReference type="ChEBI" id="CHEBI:77996"/>
    </reaction>
    <physiologicalReaction direction="left-to-right" evidence="7">
        <dbReference type="Rhea" id="RHEA:41300"/>
    </physiologicalReaction>
</comment>
<evidence type="ECO:0000256" key="10">
    <source>
        <dbReference type="PIRSR" id="PIRSR608901-1"/>
    </source>
</evidence>
<keyword evidence="3 12" id="KW-0812">Transmembrane</keyword>
<keyword evidence="13" id="KW-1185">Reference proteome</keyword>
<feature type="transmembrane region" description="Helical" evidence="12">
    <location>
        <begin position="173"/>
        <end position="190"/>
    </location>
</feature>
<evidence type="ECO:0000256" key="11">
    <source>
        <dbReference type="PIRSR" id="PIRSR608901-2"/>
    </source>
</evidence>
<feature type="binding site" evidence="10">
    <location>
        <position position="24"/>
    </location>
    <ligand>
        <name>Ca(2+)</name>
        <dbReference type="ChEBI" id="CHEBI:29108"/>
    </ligand>
</feature>
<keyword evidence="10" id="KW-0106">Calcium</keyword>
<keyword evidence="4 12" id="KW-0378">Hydrolase</keyword>
<feature type="binding site" evidence="10">
    <location>
        <position position="33"/>
    </location>
    <ligand>
        <name>Ca(2+)</name>
        <dbReference type="ChEBI" id="CHEBI:29108"/>
    </ligand>
</feature>
<evidence type="ECO:0000256" key="2">
    <source>
        <dbReference type="ARBA" id="ARBA00009780"/>
    </source>
</evidence>
<evidence type="ECO:0000313" key="14">
    <source>
        <dbReference type="RefSeq" id="XP_019620349.1"/>
    </source>
</evidence>
<feature type="binding site" evidence="11">
    <location>
        <position position="81"/>
    </location>
    <ligand>
        <name>Zn(2+)</name>
        <dbReference type="ChEBI" id="CHEBI:29105"/>
        <note>catalytic</note>
    </ligand>
</feature>
<comment type="cofactor">
    <cofactor evidence="11">
        <name>Zn(2+)</name>
        <dbReference type="ChEBI" id="CHEBI:29105"/>
    </cofactor>
</comment>
<feature type="binding site" evidence="11">
    <location>
        <position position="220"/>
    </location>
    <ligand>
        <name>Zn(2+)</name>
        <dbReference type="ChEBI" id="CHEBI:29105"/>
        <note>catalytic</note>
    </ligand>
</feature>
<comment type="catalytic activity">
    <reaction evidence="8">
        <text>an N-acylsphing-4-enine + H2O = sphing-4-enine + a fatty acid</text>
        <dbReference type="Rhea" id="RHEA:20856"/>
        <dbReference type="ChEBI" id="CHEBI:15377"/>
        <dbReference type="ChEBI" id="CHEBI:28868"/>
        <dbReference type="ChEBI" id="CHEBI:52639"/>
        <dbReference type="ChEBI" id="CHEBI:57756"/>
        <dbReference type="EC" id="3.5.1.23"/>
    </reaction>
    <physiologicalReaction direction="left-to-right" evidence="8">
        <dbReference type="Rhea" id="RHEA:20857"/>
    </physiologicalReaction>
</comment>
<dbReference type="GO" id="GO:0046512">
    <property type="term" value="P:sphingosine biosynthetic process"/>
    <property type="evidence" value="ECO:0007669"/>
    <property type="project" value="UniProtKB-ARBA"/>
</dbReference>
<feature type="transmembrane region" description="Helical" evidence="12">
    <location>
        <begin position="64"/>
        <end position="84"/>
    </location>
</feature>
<dbReference type="RefSeq" id="XP_019620349.1">
    <property type="nucleotide sequence ID" value="XM_019764790.1"/>
</dbReference>
<feature type="binding site" evidence="10">
    <location>
        <position position="19"/>
    </location>
    <ligand>
        <name>Ca(2+)</name>
        <dbReference type="ChEBI" id="CHEBI:29108"/>
    </ligand>
</feature>
<keyword evidence="5 12" id="KW-1133">Transmembrane helix</keyword>
<name>A0A6P4YE16_BRABE</name>
<dbReference type="InterPro" id="IPR008901">
    <property type="entry name" value="ACER"/>
</dbReference>
<feature type="transmembrane region" description="Helical" evidence="12">
    <location>
        <begin position="34"/>
        <end position="52"/>
    </location>
</feature>
<dbReference type="GeneID" id="109466918"/>
<dbReference type="GO" id="GO:0046872">
    <property type="term" value="F:metal ion binding"/>
    <property type="evidence" value="ECO:0007669"/>
    <property type="project" value="UniProtKB-KW"/>
</dbReference>
<keyword evidence="12" id="KW-0443">Lipid metabolism</keyword>
<feature type="binding site" evidence="11">
    <location>
        <position position="216"/>
    </location>
    <ligand>
        <name>Zn(2+)</name>
        <dbReference type="ChEBI" id="CHEBI:29105"/>
        <note>catalytic</note>
    </ligand>
</feature>
<evidence type="ECO:0000256" key="5">
    <source>
        <dbReference type="ARBA" id="ARBA00022989"/>
    </source>
</evidence>
<dbReference type="GO" id="GO:0017040">
    <property type="term" value="F:N-acylsphingosine amidohydrolase activity"/>
    <property type="evidence" value="ECO:0007669"/>
    <property type="project" value="UniProtKB-EC"/>
</dbReference>
<feature type="binding site" evidence="10">
    <location>
        <position position="20"/>
    </location>
    <ligand>
        <name>Ca(2+)</name>
        <dbReference type="ChEBI" id="CHEBI:29108"/>
    </ligand>
</feature>
<dbReference type="KEGG" id="bbel:109466918"/>
<evidence type="ECO:0000256" key="9">
    <source>
        <dbReference type="ARBA" id="ARBA00049511"/>
    </source>
</evidence>
<evidence type="ECO:0000256" key="3">
    <source>
        <dbReference type="ARBA" id="ARBA00022692"/>
    </source>
</evidence>
<reference evidence="14" key="1">
    <citation type="submission" date="2025-08" db="UniProtKB">
        <authorList>
            <consortium name="RefSeq"/>
        </authorList>
    </citation>
    <scope>IDENTIFICATION</scope>
    <source>
        <tissue evidence="14">Gonad</tissue>
    </source>
</reference>
<evidence type="ECO:0000313" key="13">
    <source>
        <dbReference type="Proteomes" id="UP000515135"/>
    </source>
</evidence>
<comment type="catalytic activity">
    <reaction evidence="9">
        <text>an N-acylsphinganine + H2O = sphinganine + a fatty acid</text>
        <dbReference type="Rhea" id="RHEA:33551"/>
        <dbReference type="ChEBI" id="CHEBI:15377"/>
        <dbReference type="ChEBI" id="CHEBI:28868"/>
        <dbReference type="ChEBI" id="CHEBI:31488"/>
        <dbReference type="ChEBI" id="CHEBI:57817"/>
    </reaction>
    <physiologicalReaction direction="left-to-right" evidence="9">
        <dbReference type="Rhea" id="RHEA:33552"/>
    </physiologicalReaction>
</comment>
<keyword evidence="6 12" id="KW-0472">Membrane</keyword>
<keyword evidence="11" id="KW-0862">Zinc</keyword>
<keyword evidence="10" id="KW-0479">Metal-binding</keyword>
<dbReference type="OrthoDB" id="187171at2759"/>
<dbReference type="GO" id="GO:0071602">
    <property type="term" value="P:phytosphingosine biosynthetic process"/>
    <property type="evidence" value="ECO:0007669"/>
    <property type="project" value="TreeGrafter"/>
</dbReference>
<evidence type="ECO:0000256" key="7">
    <source>
        <dbReference type="ARBA" id="ARBA00047401"/>
    </source>
</evidence>
<evidence type="ECO:0000256" key="4">
    <source>
        <dbReference type="ARBA" id="ARBA00022801"/>
    </source>
</evidence>
<dbReference type="Pfam" id="PF05875">
    <property type="entry name" value="Ceramidase"/>
    <property type="match status" value="1"/>
</dbReference>
<protein>
    <recommendedName>
        <fullName evidence="12">Alkaline ceramidase</fullName>
        <ecNumber evidence="12">3.5.1.-</ecNumber>
    </recommendedName>
</protein>
<dbReference type="PANTHER" id="PTHR46187">
    <property type="entry name" value="ALKALINE CERAMIDASE 3"/>
    <property type="match status" value="1"/>
</dbReference>
<evidence type="ECO:0000256" key="8">
    <source>
        <dbReference type="ARBA" id="ARBA00048323"/>
    </source>
</evidence>
<dbReference type="GO" id="GO:0006672">
    <property type="term" value="P:ceramide metabolic process"/>
    <property type="evidence" value="ECO:0007669"/>
    <property type="project" value="InterPro"/>
</dbReference>
<gene>
    <name evidence="14" type="primary">LOC109466918</name>
</gene>
<dbReference type="PANTHER" id="PTHR46187:SF3">
    <property type="entry name" value="ALKALINE CERAMIDASE 3"/>
    <property type="match status" value="1"/>
</dbReference>
<feature type="transmembrane region" description="Helical" evidence="12">
    <location>
        <begin position="119"/>
        <end position="137"/>
    </location>
</feature>